<dbReference type="GO" id="GO:0012505">
    <property type="term" value="C:endomembrane system"/>
    <property type="evidence" value="ECO:0007669"/>
    <property type="project" value="UniProtKB-SubCell"/>
</dbReference>
<feature type="transmembrane region" description="Helical" evidence="9">
    <location>
        <begin position="239"/>
        <end position="258"/>
    </location>
</feature>
<proteinExistence type="predicted"/>
<evidence type="ECO:0000256" key="6">
    <source>
        <dbReference type="ARBA" id="ARBA00022989"/>
    </source>
</evidence>
<feature type="transmembrane region" description="Helical" evidence="9">
    <location>
        <begin position="589"/>
        <end position="611"/>
    </location>
</feature>
<evidence type="ECO:0000256" key="2">
    <source>
        <dbReference type="ARBA" id="ARBA00022448"/>
    </source>
</evidence>
<evidence type="ECO:0000256" key="7">
    <source>
        <dbReference type="ARBA" id="ARBA00023065"/>
    </source>
</evidence>
<dbReference type="GO" id="GO:0005509">
    <property type="term" value="F:calcium ion binding"/>
    <property type="evidence" value="ECO:0007669"/>
    <property type="project" value="InterPro"/>
</dbReference>
<keyword evidence="5" id="KW-0106">Calcium</keyword>
<keyword evidence="4 9" id="KW-0812">Transmembrane</keyword>
<dbReference type="SMART" id="SM00054">
    <property type="entry name" value="EFh"/>
    <property type="match status" value="3"/>
</dbReference>
<feature type="domain" description="EF-hand" evidence="11">
    <location>
        <begin position="301"/>
        <end position="336"/>
    </location>
</feature>
<reference evidence="12" key="1">
    <citation type="submission" date="2019-11" db="EMBL/GenBank/DDBJ databases">
        <authorList>
            <person name="Liu Y."/>
            <person name="Hou J."/>
            <person name="Li T.-Q."/>
            <person name="Guan C.-H."/>
            <person name="Wu X."/>
            <person name="Wu H.-Z."/>
            <person name="Ling F."/>
            <person name="Zhang R."/>
            <person name="Shi X.-G."/>
            <person name="Ren J.-P."/>
            <person name="Chen E.-F."/>
            <person name="Sun J.-M."/>
        </authorList>
    </citation>
    <scope>NUCLEOTIDE SEQUENCE</scope>
    <source>
        <strain evidence="12">Adult_tree_wgs_1</strain>
        <tissue evidence="12">Leaves</tissue>
    </source>
</reference>
<feature type="transmembrane region" description="Helical" evidence="9">
    <location>
        <begin position="107"/>
        <end position="130"/>
    </location>
</feature>
<dbReference type="Pfam" id="PF13499">
    <property type="entry name" value="EF-hand_7"/>
    <property type="match status" value="1"/>
</dbReference>
<dbReference type="InterPro" id="IPR011992">
    <property type="entry name" value="EF-hand-dom_pair"/>
</dbReference>
<feature type="transmembrane region" description="Helical" evidence="9">
    <location>
        <begin position="617"/>
        <end position="636"/>
    </location>
</feature>
<evidence type="ECO:0000313" key="12">
    <source>
        <dbReference type="EMBL" id="KAF7120563.1"/>
    </source>
</evidence>
<dbReference type="InterPro" id="IPR002048">
    <property type="entry name" value="EF_hand_dom"/>
</dbReference>
<dbReference type="GO" id="GO:0015369">
    <property type="term" value="F:calcium:proton antiporter activity"/>
    <property type="evidence" value="ECO:0007669"/>
    <property type="project" value="TreeGrafter"/>
</dbReference>
<dbReference type="InterPro" id="IPR018247">
    <property type="entry name" value="EF_Hand_1_Ca_BS"/>
</dbReference>
<protein>
    <recommendedName>
        <fullName evidence="11">EF-hand domain-containing protein</fullName>
    </recommendedName>
</protein>
<feature type="domain" description="EF-hand" evidence="11">
    <location>
        <begin position="392"/>
        <end position="427"/>
    </location>
</feature>
<dbReference type="GO" id="GO:0006874">
    <property type="term" value="P:intracellular calcium ion homeostasis"/>
    <property type="evidence" value="ECO:0007669"/>
    <property type="project" value="TreeGrafter"/>
</dbReference>
<keyword evidence="10" id="KW-0732">Signal</keyword>
<evidence type="ECO:0000259" key="11">
    <source>
        <dbReference type="PROSITE" id="PS50222"/>
    </source>
</evidence>
<keyword evidence="8 9" id="KW-0472">Membrane</keyword>
<keyword evidence="6 9" id="KW-1133">Transmembrane helix</keyword>
<feature type="transmembrane region" description="Helical" evidence="9">
    <location>
        <begin position="515"/>
        <end position="540"/>
    </location>
</feature>
<feature type="transmembrane region" description="Helical" evidence="9">
    <location>
        <begin position="214"/>
        <end position="233"/>
    </location>
</feature>
<dbReference type="Gene3D" id="1.10.238.10">
    <property type="entry name" value="EF-hand"/>
    <property type="match status" value="1"/>
</dbReference>
<feature type="transmembrane region" description="Helical" evidence="9">
    <location>
        <begin position="546"/>
        <end position="568"/>
    </location>
</feature>
<dbReference type="CDD" id="cd00051">
    <property type="entry name" value="EFh"/>
    <property type="match status" value="1"/>
</dbReference>
<evidence type="ECO:0000313" key="13">
    <source>
        <dbReference type="Proteomes" id="UP000626092"/>
    </source>
</evidence>
<dbReference type="EMBL" id="WJXA01000013">
    <property type="protein sequence ID" value="KAF7120563.1"/>
    <property type="molecule type" value="Genomic_DNA"/>
</dbReference>
<dbReference type="PROSITE" id="PS50222">
    <property type="entry name" value="EF_HAND_2"/>
    <property type="match status" value="3"/>
</dbReference>
<evidence type="ECO:0000256" key="4">
    <source>
        <dbReference type="ARBA" id="ARBA00022692"/>
    </source>
</evidence>
<keyword evidence="13" id="KW-1185">Reference proteome</keyword>
<sequence length="670" mass="74664">MANLVLCLAFLFLAFGKVQCRFLRLNSSVLVSDGVSNVDQRSPILSLNGQLSSSAEACEHYYGFFPCANNIGGFLFQIVVYEYLLATGEKFLTKGSKQLFNIIGTGFFGDVFEILMVLPEMMVVLIAGLTENEEDAQSGVSVSVGVYAGSTVFCLTLQWGICVIFGRNSFKPESSTSQDSEHSTSRTSLMKEKLSLLTDSGVTTDNKTGYTAGIMLLSLIPFIIVQLSGIINTSSGNRIVVLIALIVSVSGLLAYFMYQILDPWIQERSLEYTKYENLLAGFLNHVQRHTQGRLVTNEGAPNVPVIRSLFAKVDRDGDQTVSISEVEALIADIKSGKMDVEKEYAIAEVVQPWIEERRNELVKIERLMSRILKHVQNQAFEADGLLTDDGSPNVDRIKSIFEEFDSNHNKLISQSELKEVIQNIRFGKVQLDHDLVAENVMKDFDEDGDQMISEQEFINGISKWIHKATNIANSKDSKNFIDEFDKIAWKEVDSLVYEKEENIGIIHKLLSRDCIISILQIILGAAIVSFLAEPLIYSILDLSTALGLPTFYISFVIIPFALKFKMAVSAIFPASQKSLKTASLTFSEIYGGVVMNNITGLSILLAIVYIKGLTWDYSVEVLVVLVVCAIIGLLAFFRSSYPLWTCILAFFLYPFSLLLVHFLRNFVGWE</sequence>
<dbReference type="OrthoDB" id="26525at2759"/>
<dbReference type="Pfam" id="PF01699">
    <property type="entry name" value="Na_Ca_ex"/>
    <property type="match status" value="1"/>
</dbReference>
<dbReference type="GO" id="GO:0016020">
    <property type="term" value="C:membrane"/>
    <property type="evidence" value="ECO:0007669"/>
    <property type="project" value="InterPro"/>
</dbReference>
<feature type="signal peptide" evidence="10">
    <location>
        <begin position="1"/>
        <end position="20"/>
    </location>
</feature>
<evidence type="ECO:0000256" key="9">
    <source>
        <dbReference type="SAM" id="Phobius"/>
    </source>
</evidence>
<feature type="transmembrane region" description="Helical" evidence="9">
    <location>
        <begin position="142"/>
        <end position="165"/>
    </location>
</feature>
<evidence type="ECO:0000256" key="3">
    <source>
        <dbReference type="ARBA" id="ARBA00022449"/>
    </source>
</evidence>
<dbReference type="AlphaFoldDB" id="A0A834L4I9"/>
<dbReference type="PANTHER" id="PTHR31503">
    <property type="entry name" value="VACUOLAR CALCIUM ION TRANSPORTER"/>
    <property type="match status" value="1"/>
</dbReference>
<evidence type="ECO:0000256" key="10">
    <source>
        <dbReference type="SAM" id="SignalP"/>
    </source>
</evidence>
<keyword evidence="3" id="KW-0050">Antiport</keyword>
<dbReference type="InterPro" id="IPR004713">
    <property type="entry name" value="CaH_exchang"/>
</dbReference>
<comment type="subcellular location">
    <subcellularLocation>
        <location evidence="1">Endomembrane system</location>
        <topology evidence="1">Multi-pass membrane protein</topology>
    </subcellularLocation>
</comment>
<accession>A0A834L4I9</accession>
<dbReference type="Proteomes" id="UP000626092">
    <property type="component" value="Unassembled WGS sequence"/>
</dbReference>
<dbReference type="PROSITE" id="PS00018">
    <property type="entry name" value="EF_HAND_1"/>
    <property type="match status" value="3"/>
</dbReference>
<comment type="caution">
    <text evidence="12">The sequence shown here is derived from an EMBL/GenBank/DDBJ whole genome shotgun (WGS) entry which is preliminary data.</text>
</comment>
<organism evidence="12 13">
    <name type="scientific">Rhododendron simsii</name>
    <name type="common">Sims's rhododendron</name>
    <dbReference type="NCBI Taxonomy" id="118357"/>
    <lineage>
        <taxon>Eukaryota</taxon>
        <taxon>Viridiplantae</taxon>
        <taxon>Streptophyta</taxon>
        <taxon>Embryophyta</taxon>
        <taxon>Tracheophyta</taxon>
        <taxon>Spermatophyta</taxon>
        <taxon>Magnoliopsida</taxon>
        <taxon>eudicotyledons</taxon>
        <taxon>Gunneridae</taxon>
        <taxon>Pentapetalae</taxon>
        <taxon>asterids</taxon>
        <taxon>Ericales</taxon>
        <taxon>Ericaceae</taxon>
        <taxon>Ericoideae</taxon>
        <taxon>Rhodoreae</taxon>
        <taxon>Rhododendron</taxon>
    </lineage>
</organism>
<keyword evidence="2" id="KW-0813">Transport</keyword>
<dbReference type="InterPro" id="IPR004837">
    <property type="entry name" value="NaCa_Exmemb"/>
</dbReference>
<keyword evidence="7" id="KW-0406">Ion transport</keyword>
<evidence type="ECO:0000256" key="1">
    <source>
        <dbReference type="ARBA" id="ARBA00004127"/>
    </source>
</evidence>
<evidence type="ECO:0000256" key="5">
    <source>
        <dbReference type="ARBA" id="ARBA00022837"/>
    </source>
</evidence>
<evidence type="ECO:0000256" key="8">
    <source>
        <dbReference type="ARBA" id="ARBA00023136"/>
    </source>
</evidence>
<dbReference type="SUPFAM" id="SSF47473">
    <property type="entry name" value="EF-hand"/>
    <property type="match status" value="1"/>
</dbReference>
<feature type="transmembrane region" description="Helical" evidence="9">
    <location>
        <begin position="643"/>
        <end position="663"/>
    </location>
</feature>
<feature type="domain" description="EF-hand" evidence="11">
    <location>
        <begin position="432"/>
        <end position="467"/>
    </location>
</feature>
<feature type="chain" id="PRO_5033040874" description="EF-hand domain-containing protein" evidence="10">
    <location>
        <begin position="21"/>
        <end position="670"/>
    </location>
</feature>
<gene>
    <name evidence="12" type="ORF">RHSIM_Rhsim13G0184800</name>
</gene>
<name>A0A834L4I9_RHOSS</name>
<dbReference type="PANTHER" id="PTHR31503:SF85">
    <property type="entry name" value="CALCIUM-BINDING EF-HAND FAMILY PROTEIN"/>
    <property type="match status" value="1"/>
</dbReference>